<feature type="region of interest" description="Disordered" evidence="1">
    <location>
        <begin position="445"/>
        <end position="470"/>
    </location>
</feature>
<dbReference type="PANTHER" id="PTHR13060">
    <property type="entry name" value="SGT1 PROTEIN HSGT1 SUPPRESSOR OF GCR2"/>
    <property type="match status" value="1"/>
</dbReference>
<feature type="region of interest" description="Disordered" evidence="1">
    <location>
        <begin position="516"/>
        <end position="551"/>
    </location>
</feature>
<dbReference type="GO" id="GO:0005634">
    <property type="term" value="C:nucleus"/>
    <property type="evidence" value="ECO:0007669"/>
    <property type="project" value="TreeGrafter"/>
</dbReference>
<dbReference type="Proteomes" id="UP001157418">
    <property type="component" value="Unassembled WGS sequence"/>
</dbReference>
<evidence type="ECO:0008006" key="4">
    <source>
        <dbReference type="Google" id="ProtNLM"/>
    </source>
</evidence>
<evidence type="ECO:0000313" key="3">
    <source>
        <dbReference type="Proteomes" id="UP001157418"/>
    </source>
</evidence>
<comment type="caution">
    <text evidence="2">The sequence shown here is derived from an EMBL/GenBank/DDBJ whole genome shotgun (WGS) entry which is preliminary data.</text>
</comment>
<name>A0AAU9NGK3_9ASTR</name>
<proteinExistence type="predicted"/>
<gene>
    <name evidence="2" type="ORF">LVIROSA_LOCUS23346</name>
</gene>
<dbReference type="InterPro" id="IPR010770">
    <property type="entry name" value="Ecd"/>
</dbReference>
<sequence length="642" mass="73474">MSESDPSYIFSQKNSRLPEDTVFFTIFPDSSLSPDPESQNSKTTPLLSPHLQSLHLQILQYLSQYTTNYIWQHEPFTLSPSTQSPCSFCPSNHIPHLHGKLRYGDNLEDEWFVVFLLFQTSQKFPNLSIHVWDTDGEFLLIEAAFHLPKWVNPETTNNRIFIRNGNLHIIPKDHFPSNPTLDNALSYLIKQENQTKAPNLVQLAIKNRIGDYPERAIKNMHKVRVRVPILIAQILKHEPCLISLAVEGFYDRDIDSMKYAAKMERFLPNKSSDEIVEVSVIMSRAMYAQLMQQTFQAPKCYPMPARSESGYMSAELGMKIACGFEMIYQIKKQEKLQGKGSTWEVYKESLEKNGYFEGLISGSKEYKRLMENAESYYKKSSLHSRESEIMSAPVKRIDEIIADCNVSLDEFKNQEVPPSDDDSWLYNGEDELNAALLERQQEMEFSDMKKNKKKNKEDDVGPSCSSDLNDYDLGDIAKSMQEFVQKMSSFEGAEVPGNRNSEDVDLDVERFMKEIDSVMNPSNGDEELDSDMDLDDDEDDDDEDEDEEMDFMNSYSDVLSKELKRTTLDKSFVRANANEKELKKDEGTSKVEEEEEFSPVDVDVNLVKNFLGSFSSQEGLPGPASNLLGLMGLQLPQDHKDK</sequence>
<feature type="compositionally biased region" description="Acidic residues" evidence="1">
    <location>
        <begin position="524"/>
        <end position="550"/>
    </location>
</feature>
<reference evidence="2 3" key="1">
    <citation type="submission" date="2022-01" db="EMBL/GenBank/DDBJ databases">
        <authorList>
            <person name="Xiong W."/>
            <person name="Schranz E."/>
        </authorList>
    </citation>
    <scope>NUCLEOTIDE SEQUENCE [LARGE SCALE GENOMIC DNA]</scope>
</reference>
<dbReference type="PANTHER" id="PTHR13060:SF0">
    <property type="entry name" value="PROTEIN ECDYSONELESS HOMOLOG"/>
    <property type="match status" value="1"/>
</dbReference>
<dbReference type="Pfam" id="PF07093">
    <property type="entry name" value="SGT1"/>
    <property type="match status" value="1"/>
</dbReference>
<evidence type="ECO:0000313" key="2">
    <source>
        <dbReference type="EMBL" id="CAH1437001.1"/>
    </source>
</evidence>
<organism evidence="2 3">
    <name type="scientific">Lactuca virosa</name>
    <dbReference type="NCBI Taxonomy" id="75947"/>
    <lineage>
        <taxon>Eukaryota</taxon>
        <taxon>Viridiplantae</taxon>
        <taxon>Streptophyta</taxon>
        <taxon>Embryophyta</taxon>
        <taxon>Tracheophyta</taxon>
        <taxon>Spermatophyta</taxon>
        <taxon>Magnoliopsida</taxon>
        <taxon>eudicotyledons</taxon>
        <taxon>Gunneridae</taxon>
        <taxon>Pentapetalae</taxon>
        <taxon>asterids</taxon>
        <taxon>campanulids</taxon>
        <taxon>Asterales</taxon>
        <taxon>Asteraceae</taxon>
        <taxon>Cichorioideae</taxon>
        <taxon>Cichorieae</taxon>
        <taxon>Lactucinae</taxon>
        <taxon>Lactuca</taxon>
    </lineage>
</organism>
<keyword evidence="3" id="KW-1185">Reference proteome</keyword>
<feature type="compositionally biased region" description="Basic and acidic residues" evidence="1">
    <location>
        <begin position="445"/>
        <end position="459"/>
    </location>
</feature>
<evidence type="ECO:0000256" key="1">
    <source>
        <dbReference type="SAM" id="MobiDB-lite"/>
    </source>
</evidence>
<protein>
    <recommendedName>
        <fullName evidence="4">Protein ecdysoneless homolog</fullName>
    </recommendedName>
</protein>
<dbReference type="EMBL" id="CAKMRJ010004445">
    <property type="protein sequence ID" value="CAH1437001.1"/>
    <property type="molecule type" value="Genomic_DNA"/>
</dbReference>
<accession>A0AAU9NGK3</accession>
<dbReference type="AlphaFoldDB" id="A0AAU9NGK3"/>